<keyword evidence="7" id="KW-1185">Reference proteome</keyword>
<dbReference type="OrthoDB" id="9804625at2"/>
<evidence type="ECO:0000256" key="2">
    <source>
        <dbReference type="ARBA" id="ARBA00022755"/>
    </source>
</evidence>
<name>A0A0R2AP87_9LACO</name>
<evidence type="ECO:0000256" key="4">
    <source>
        <dbReference type="PROSITE-ProRule" id="PRU00409"/>
    </source>
</evidence>
<dbReference type="GO" id="GO:0005829">
    <property type="term" value="C:cytosol"/>
    <property type="evidence" value="ECO:0007669"/>
    <property type="project" value="TreeGrafter"/>
</dbReference>
<feature type="domain" description="ATP-grasp" evidence="5">
    <location>
        <begin position="107"/>
        <end position="298"/>
    </location>
</feature>
<dbReference type="Proteomes" id="UP000052012">
    <property type="component" value="Unassembled WGS sequence"/>
</dbReference>
<dbReference type="EMBL" id="AYYQ01000029">
    <property type="protein sequence ID" value="KRM68306.1"/>
    <property type="molecule type" value="Genomic_DNA"/>
</dbReference>
<dbReference type="Pfam" id="PF02222">
    <property type="entry name" value="ATP-grasp"/>
    <property type="match status" value="1"/>
</dbReference>
<accession>A0A0R2AP87</accession>
<evidence type="ECO:0000256" key="3">
    <source>
        <dbReference type="ARBA" id="ARBA00022840"/>
    </source>
</evidence>
<keyword evidence="1 4" id="KW-0547">Nucleotide-binding</keyword>
<evidence type="ECO:0000256" key="1">
    <source>
        <dbReference type="ARBA" id="ARBA00022741"/>
    </source>
</evidence>
<gene>
    <name evidence="6" type="ORF">FD06_GL001328</name>
</gene>
<organism evidence="6 7">
    <name type="scientific">Apilactobacillus ozensis DSM 23829 = JCM 17196</name>
    <dbReference type="NCBI Taxonomy" id="1423781"/>
    <lineage>
        <taxon>Bacteria</taxon>
        <taxon>Bacillati</taxon>
        <taxon>Bacillota</taxon>
        <taxon>Bacilli</taxon>
        <taxon>Lactobacillales</taxon>
        <taxon>Lactobacillaceae</taxon>
        <taxon>Apilactobacillus</taxon>
    </lineage>
</organism>
<evidence type="ECO:0000313" key="6">
    <source>
        <dbReference type="EMBL" id="KRM68306.1"/>
    </source>
</evidence>
<dbReference type="AlphaFoldDB" id="A0A0R2AP87"/>
<dbReference type="STRING" id="1423781.FD06_GL001328"/>
<dbReference type="PANTHER" id="PTHR11609:SF5">
    <property type="entry name" value="PHOSPHORIBOSYLAMINOIMIDAZOLE CARBOXYLASE"/>
    <property type="match status" value="1"/>
</dbReference>
<dbReference type="RefSeq" id="WP_056966181.1">
    <property type="nucleotide sequence ID" value="NZ_AYYQ01000029.1"/>
</dbReference>
<evidence type="ECO:0000259" key="5">
    <source>
        <dbReference type="PROSITE" id="PS50975"/>
    </source>
</evidence>
<dbReference type="PROSITE" id="PS50975">
    <property type="entry name" value="ATP_GRASP"/>
    <property type="match status" value="1"/>
</dbReference>
<dbReference type="GO" id="GO:0006164">
    <property type="term" value="P:purine nucleotide biosynthetic process"/>
    <property type="evidence" value="ECO:0007669"/>
    <property type="project" value="UniProtKB-KW"/>
</dbReference>
<dbReference type="Gene3D" id="3.40.50.20">
    <property type="match status" value="1"/>
</dbReference>
<dbReference type="GO" id="GO:0046872">
    <property type="term" value="F:metal ion binding"/>
    <property type="evidence" value="ECO:0007669"/>
    <property type="project" value="InterPro"/>
</dbReference>
<keyword evidence="3 4" id="KW-0067">ATP-binding</keyword>
<dbReference type="PANTHER" id="PTHR11609">
    <property type="entry name" value="PURINE BIOSYNTHESIS PROTEIN 6/7, PUR6/7"/>
    <property type="match status" value="1"/>
</dbReference>
<dbReference type="InterPro" id="IPR011761">
    <property type="entry name" value="ATP-grasp"/>
</dbReference>
<protein>
    <submittedName>
        <fullName evidence="6">ATP-grasp domain protein</fullName>
    </submittedName>
</protein>
<dbReference type="Gene3D" id="3.30.1490.20">
    <property type="entry name" value="ATP-grasp fold, A domain"/>
    <property type="match status" value="1"/>
</dbReference>
<dbReference type="InterPro" id="IPR003135">
    <property type="entry name" value="ATP-grasp_carboxylate-amine"/>
</dbReference>
<dbReference type="SUPFAM" id="SSF56059">
    <property type="entry name" value="Glutathione synthetase ATP-binding domain-like"/>
    <property type="match status" value="1"/>
</dbReference>
<evidence type="ECO:0000313" key="7">
    <source>
        <dbReference type="Proteomes" id="UP000052012"/>
    </source>
</evidence>
<dbReference type="InterPro" id="IPR013815">
    <property type="entry name" value="ATP_grasp_subdomain_1"/>
</dbReference>
<dbReference type="GO" id="GO:0005524">
    <property type="term" value="F:ATP binding"/>
    <property type="evidence" value="ECO:0007669"/>
    <property type="project" value="UniProtKB-UniRule"/>
</dbReference>
<reference evidence="6 7" key="1">
    <citation type="journal article" date="2015" name="Genome Announc.">
        <title>Expanding the biotechnology potential of lactobacilli through comparative genomics of 213 strains and associated genera.</title>
        <authorList>
            <person name="Sun Z."/>
            <person name="Harris H.M."/>
            <person name="McCann A."/>
            <person name="Guo C."/>
            <person name="Argimon S."/>
            <person name="Zhang W."/>
            <person name="Yang X."/>
            <person name="Jeffery I.B."/>
            <person name="Cooney J.C."/>
            <person name="Kagawa T.F."/>
            <person name="Liu W."/>
            <person name="Song Y."/>
            <person name="Salvetti E."/>
            <person name="Wrobel A."/>
            <person name="Rasinkangas P."/>
            <person name="Parkhill J."/>
            <person name="Rea M.C."/>
            <person name="O'Sullivan O."/>
            <person name="Ritari J."/>
            <person name="Douillard F.P."/>
            <person name="Paul Ross R."/>
            <person name="Yang R."/>
            <person name="Briner A.E."/>
            <person name="Felis G.E."/>
            <person name="de Vos W.M."/>
            <person name="Barrangou R."/>
            <person name="Klaenhammer T.R."/>
            <person name="Caufield P.W."/>
            <person name="Cui Y."/>
            <person name="Zhang H."/>
            <person name="O'Toole P.W."/>
        </authorList>
    </citation>
    <scope>NUCLEOTIDE SEQUENCE [LARGE SCALE GENOMIC DNA]</scope>
    <source>
        <strain evidence="6 7">DSM 23829</strain>
    </source>
</reference>
<keyword evidence="2" id="KW-0658">Purine biosynthesis</keyword>
<comment type="caution">
    <text evidence="6">The sequence shown here is derived from an EMBL/GenBank/DDBJ whole genome shotgun (WGS) entry which is preliminary data.</text>
</comment>
<proteinExistence type="predicted"/>
<dbReference type="Gene3D" id="3.30.470.20">
    <property type="entry name" value="ATP-grasp fold, B domain"/>
    <property type="match status" value="1"/>
</dbReference>
<dbReference type="PATRIC" id="fig|1423781.4.peg.1376"/>
<sequence>MNDIKLGDSIGIIGSDVLNIDLIIFLRSHGLRVNLYDETNSDNVAKYVDYYQHGSIDSFETLNDFIDKSDCVIYNSELINANFIRKNDKFIQESKILDFIQDRVIAKTLFKQLNINTAPYVTVLNDDDLKQGIKEIGFPAVLRPIQKNATFAKEFVLRNVDDLLHANKLLKLGTFILEAYLDNKKEYATIVSKGKRCFQISPIIDEGTNENDNPLFSLNTNLTSEIFEELQSIARKLALSINYVGPFIIYTYIGPNDLIYLDHLSIKLNSSINLFDDLVFENYLRGILDAKLVPYRFDNHDKKLCEIDSSNRKNVFKQYLQDENTKLHFYQDNRFSLNGYFLKNN</sequence>